<dbReference type="SMART" id="SM00342">
    <property type="entry name" value="HTH_ARAC"/>
    <property type="match status" value="1"/>
</dbReference>
<dbReference type="SMART" id="SM00448">
    <property type="entry name" value="REC"/>
    <property type="match status" value="1"/>
</dbReference>
<dbReference type="GO" id="GO:0000160">
    <property type="term" value="P:phosphorelay signal transduction system"/>
    <property type="evidence" value="ECO:0007669"/>
    <property type="project" value="InterPro"/>
</dbReference>
<dbReference type="PANTHER" id="PTHR43280">
    <property type="entry name" value="ARAC-FAMILY TRANSCRIPTIONAL REGULATOR"/>
    <property type="match status" value="1"/>
</dbReference>
<dbReference type="EMBL" id="BMGR01000015">
    <property type="protein sequence ID" value="GGG19251.1"/>
    <property type="molecule type" value="Genomic_DNA"/>
</dbReference>
<dbReference type="Pfam" id="PF12833">
    <property type="entry name" value="HTH_18"/>
    <property type="match status" value="1"/>
</dbReference>
<evidence type="ECO:0000313" key="7">
    <source>
        <dbReference type="EMBL" id="GGG19251.1"/>
    </source>
</evidence>
<dbReference type="Gene3D" id="3.40.50.2300">
    <property type="match status" value="1"/>
</dbReference>
<organism evidence="7 8">
    <name type="scientific">Paenibacillus abyssi</name>
    <dbReference type="NCBI Taxonomy" id="1340531"/>
    <lineage>
        <taxon>Bacteria</taxon>
        <taxon>Bacillati</taxon>
        <taxon>Bacillota</taxon>
        <taxon>Bacilli</taxon>
        <taxon>Bacillales</taxon>
        <taxon>Paenibacillaceae</taxon>
        <taxon>Paenibacillus</taxon>
    </lineage>
</organism>
<evidence type="ECO:0000256" key="2">
    <source>
        <dbReference type="ARBA" id="ARBA00023125"/>
    </source>
</evidence>
<name>A0A917G2H9_9BACL</name>
<dbReference type="PROSITE" id="PS50110">
    <property type="entry name" value="RESPONSE_REGULATORY"/>
    <property type="match status" value="1"/>
</dbReference>
<dbReference type="InterPro" id="IPR018060">
    <property type="entry name" value="HTH_AraC"/>
</dbReference>
<dbReference type="Gene3D" id="1.10.10.60">
    <property type="entry name" value="Homeodomain-like"/>
    <property type="match status" value="2"/>
</dbReference>
<gene>
    <name evidence="7" type="ORF">GCM10010916_40100</name>
</gene>
<dbReference type="PANTHER" id="PTHR43280:SF10">
    <property type="entry name" value="REGULATORY PROTEIN POCR"/>
    <property type="match status" value="1"/>
</dbReference>
<keyword evidence="8" id="KW-1185">Reference proteome</keyword>
<dbReference type="CDD" id="cd17536">
    <property type="entry name" value="REC_YesN-like"/>
    <property type="match status" value="1"/>
</dbReference>
<proteinExistence type="predicted"/>
<dbReference type="Pfam" id="PF00072">
    <property type="entry name" value="Response_reg"/>
    <property type="match status" value="1"/>
</dbReference>
<evidence type="ECO:0000256" key="1">
    <source>
        <dbReference type="ARBA" id="ARBA00023015"/>
    </source>
</evidence>
<dbReference type="InterPro" id="IPR020449">
    <property type="entry name" value="Tscrpt_reg_AraC-type_HTH"/>
</dbReference>
<dbReference type="Pfam" id="PF17853">
    <property type="entry name" value="GGDEF_2"/>
    <property type="match status" value="1"/>
</dbReference>
<dbReference type="GO" id="GO:0003700">
    <property type="term" value="F:DNA-binding transcription factor activity"/>
    <property type="evidence" value="ECO:0007669"/>
    <property type="project" value="InterPro"/>
</dbReference>
<dbReference type="GO" id="GO:0043565">
    <property type="term" value="F:sequence-specific DNA binding"/>
    <property type="evidence" value="ECO:0007669"/>
    <property type="project" value="InterPro"/>
</dbReference>
<dbReference type="SUPFAM" id="SSF46689">
    <property type="entry name" value="Homeodomain-like"/>
    <property type="match status" value="1"/>
</dbReference>
<dbReference type="InterPro" id="IPR001789">
    <property type="entry name" value="Sig_transdc_resp-reg_receiver"/>
</dbReference>
<feature type="domain" description="Response regulatory" evidence="6">
    <location>
        <begin position="3"/>
        <end position="120"/>
    </location>
</feature>
<accession>A0A917G2H9</accession>
<evidence type="ECO:0000259" key="5">
    <source>
        <dbReference type="PROSITE" id="PS01124"/>
    </source>
</evidence>
<evidence type="ECO:0008006" key="9">
    <source>
        <dbReference type="Google" id="ProtNLM"/>
    </source>
</evidence>
<dbReference type="Proteomes" id="UP000644756">
    <property type="component" value="Unassembled WGS sequence"/>
</dbReference>
<dbReference type="AlphaFoldDB" id="A0A917G2H9"/>
<dbReference type="RefSeq" id="WP_188532852.1">
    <property type="nucleotide sequence ID" value="NZ_BMGR01000015.1"/>
</dbReference>
<keyword evidence="3" id="KW-0804">Transcription</keyword>
<feature type="modified residue" description="4-aspartylphosphate" evidence="4">
    <location>
        <position position="55"/>
    </location>
</feature>
<comment type="caution">
    <text evidence="7">The sequence shown here is derived from an EMBL/GenBank/DDBJ whole genome shotgun (WGS) entry which is preliminary data.</text>
</comment>
<evidence type="ECO:0000256" key="4">
    <source>
        <dbReference type="PROSITE-ProRule" id="PRU00169"/>
    </source>
</evidence>
<keyword evidence="1" id="KW-0805">Transcription regulation</keyword>
<protein>
    <recommendedName>
        <fullName evidence="9">DNA-binding response regulator</fullName>
    </recommendedName>
</protein>
<reference evidence="7" key="2">
    <citation type="submission" date="2020-09" db="EMBL/GenBank/DDBJ databases">
        <authorList>
            <person name="Sun Q."/>
            <person name="Zhou Y."/>
        </authorList>
    </citation>
    <scope>NUCLEOTIDE SEQUENCE</scope>
    <source>
        <strain evidence="7">CGMCC 1.12987</strain>
    </source>
</reference>
<dbReference type="InterPro" id="IPR011006">
    <property type="entry name" value="CheY-like_superfamily"/>
</dbReference>
<dbReference type="InterPro" id="IPR009057">
    <property type="entry name" value="Homeodomain-like_sf"/>
</dbReference>
<evidence type="ECO:0000256" key="3">
    <source>
        <dbReference type="ARBA" id="ARBA00023163"/>
    </source>
</evidence>
<feature type="domain" description="HTH araC/xylS-type" evidence="5">
    <location>
        <begin position="425"/>
        <end position="525"/>
    </location>
</feature>
<dbReference type="InterPro" id="IPR041522">
    <property type="entry name" value="CdaR_GGDEF"/>
</dbReference>
<dbReference type="SUPFAM" id="SSF52172">
    <property type="entry name" value="CheY-like"/>
    <property type="match status" value="1"/>
</dbReference>
<reference evidence="7" key="1">
    <citation type="journal article" date="2014" name="Int. J. Syst. Evol. Microbiol.">
        <title>Complete genome sequence of Corynebacterium casei LMG S-19264T (=DSM 44701T), isolated from a smear-ripened cheese.</title>
        <authorList>
            <consortium name="US DOE Joint Genome Institute (JGI-PGF)"/>
            <person name="Walter F."/>
            <person name="Albersmeier A."/>
            <person name="Kalinowski J."/>
            <person name="Ruckert C."/>
        </authorList>
    </citation>
    <scope>NUCLEOTIDE SEQUENCE</scope>
    <source>
        <strain evidence="7">CGMCC 1.12987</strain>
    </source>
</reference>
<sequence length="531" mass="61528">MFSVVIVDDEPMVCRWLTEKIDWQEWNCEVVGVGKNGLEGKELVRQHKPDILLSDVKMPGMNGLELSRYILEHFPKTMVLMLSGYNEFDFVRTAMRNQVFDYLLKPLDIDEFKKTMMKAHAQLQQRLEREREDEISEKRWEDSSELTESGILMKLIMNGNKELPSLQGKMNRLGLELNKGQVVVYELHSICDPQKDKWLPVYQYAVQNILLETFERFHCIPLVFHVGDRCVVVAKFTPGISLPLWEKRVLEAAREGLENVRMHLKSKQSLGIGTVFKSVEELHGSYQTAAQALEQQYFWSDDTLPSAGGTLSLIDETPFAIEQAFYDSIENGNVEAAAAYLASLTTRLRKIGKKEFVYSVCTEILIRLSKISEKWNKELDFLPLMNNMNQYRTFESLMQELANAVTSLCQWIVTQKTYAVASLPEKIVMYIQEHYHHSDIHLSAISEKFHISLSHLSRIFVRATGINFNEFVSQLRIEEAKKMMEQQHWLSNQEIAERVGFNDGRYFSQVFKKHCGKTPNEYRGRREVSRG</sequence>
<keyword evidence="4" id="KW-0597">Phosphoprotein</keyword>
<dbReference type="PRINTS" id="PR00032">
    <property type="entry name" value="HTHARAC"/>
</dbReference>
<evidence type="ECO:0000313" key="8">
    <source>
        <dbReference type="Proteomes" id="UP000644756"/>
    </source>
</evidence>
<keyword evidence="2" id="KW-0238">DNA-binding</keyword>
<dbReference type="PROSITE" id="PS01124">
    <property type="entry name" value="HTH_ARAC_FAMILY_2"/>
    <property type="match status" value="1"/>
</dbReference>
<evidence type="ECO:0000259" key="6">
    <source>
        <dbReference type="PROSITE" id="PS50110"/>
    </source>
</evidence>